<dbReference type="PATRIC" id="fig|37927.3.peg.1266"/>
<dbReference type="RefSeq" id="WP_066496551.1">
    <property type="nucleotide sequence ID" value="NZ_BJMO01000066.1"/>
</dbReference>
<keyword evidence="2" id="KW-1185">Reference proteome</keyword>
<dbReference type="Proteomes" id="UP000070134">
    <property type="component" value="Chromosome"/>
</dbReference>
<evidence type="ECO:0000313" key="2">
    <source>
        <dbReference type="Proteomes" id="UP000070134"/>
    </source>
</evidence>
<protein>
    <submittedName>
        <fullName evidence="1">Uncharacterized protein</fullName>
    </submittedName>
</protein>
<dbReference type="OrthoDB" id="4964892at2"/>
<dbReference type="AlphaFoldDB" id="A0A127A2M7"/>
<dbReference type="KEGG" id="satk:SA2016_1220"/>
<gene>
    <name evidence="1" type="ORF">SA2016_1220</name>
</gene>
<dbReference type="EMBL" id="CP014518">
    <property type="protein sequence ID" value="AMM31902.1"/>
    <property type="molecule type" value="Genomic_DNA"/>
</dbReference>
<evidence type="ECO:0000313" key="1">
    <source>
        <dbReference type="EMBL" id="AMM31902.1"/>
    </source>
</evidence>
<sequence length="129" mass="13811">MSDDTEMIQRGIGVLTAALSWEPEDPAATEMFKESLKTLARVDDAVSVTFSGGSPEQAAALREVLPQVIRQIIEALAPDYTRLVLGMAIGFKSVAEAYRQDAPDADVAGILQAASLNLAEAEDEDDDED</sequence>
<proteinExistence type="predicted"/>
<organism evidence="1 2">
    <name type="scientific">Sinomonas atrocyanea</name>
    <dbReference type="NCBI Taxonomy" id="37927"/>
    <lineage>
        <taxon>Bacteria</taxon>
        <taxon>Bacillati</taxon>
        <taxon>Actinomycetota</taxon>
        <taxon>Actinomycetes</taxon>
        <taxon>Micrococcales</taxon>
        <taxon>Micrococcaceae</taxon>
        <taxon>Sinomonas</taxon>
    </lineage>
</organism>
<name>A0A127A2M7_9MICC</name>
<accession>A0A127A2M7</accession>
<reference evidence="1 2" key="1">
    <citation type="submission" date="2016-02" db="EMBL/GenBank/DDBJ databases">
        <title>Complete genome of Sinomonas atrocyanea KCTC 3377.</title>
        <authorList>
            <person name="Kim K.M."/>
        </authorList>
    </citation>
    <scope>NUCLEOTIDE SEQUENCE [LARGE SCALE GENOMIC DNA]</scope>
    <source>
        <strain evidence="1 2">KCTC 3377</strain>
    </source>
</reference>